<sequence>MANLKTRHPHKPNDREPAAQEIFQDGFARALRQPDAPLPPGLIGPHGKAAVKRFAVYRNNVTVSLINAVAEIFPAIHDLLGETAFNDIARLYLRAEPPRSPLLHRYGETFPAFLNALPALSRYPFLPDLARLERAWLTAFHAADAAPLEPSLLQALPPDTLAERRFAPHPATALIASDYAICTLFTKCRGQQPLDGVQLATPEAVLLSRPGSSVMVHRLSPGEHTFFAMLLDGETLAAAADAAAAAAPSFDLAAAISTLLASGAFISAAAGKSAGRAADDGTKARDRGDTRPAKEAACDISSTI</sequence>
<gene>
    <name evidence="3" type="ORF">KY465_03525</name>
</gene>
<dbReference type="Pfam" id="PF09836">
    <property type="entry name" value="DUF2063"/>
    <property type="match status" value="1"/>
</dbReference>
<dbReference type="InterPro" id="IPR018640">
    <property type="entry name" value="DUF2063"/>
</dbReference>
<evidence type="ECO:0000259" key="2">
    <source>
        <dbReference type="Pfam" id="PF09836"/>
    </source>
</evidence>
<evidence type="ECO:0000313" key="3">
    <source>
        <dbReference type="EMBL" id="MBW3096346.1"/>
    </source>
</evidence>
<evidence type="ECO:0000313" key="4">
    <source>
        <dbReference type="Proteomes" id="UP001430804"/>
    </source>
</evidence>
<dbReference type="RefSeq" id="WP_219158487.1">
    <property type="nucleotide sequence ID" value="NZ_JAHWQX010000001.1"/>
</dbReference>
<reference evidence="3" key="1">
    <citation type="submission" date="2021-07" db="EMBL/GenBank/DDBJ databases">
        <title>Pseudohoeflea marina sp. nov. a polyhydroxyalcanoate-producing bacterium.</title>
        <authorList>
            <person name="Zheng W."/>
            <person name="Yu S."/>
            <person name="Huang Y."/>
        </authorList>
    </citation>
    <scope>NUCLEOTIDE SEQUENCE</scope>
    <source>
        <strain evidence="3">DP4N28-3</strain>
    </source>
</reference>
<feature type="domain" description="Putative DNA-binding" evidence="2">
    <location>
        <begin position="23"/>
        <end position="114"/>
    </location>
</feature>
<feature type="region of interest" description="Disordered" evidence="1">
    <location>
        <begin position="276"/>
        <end position="304"/>
    </location>
</feature>
<accession>A0ABS6WK75</accession>
<evidence type="ECO:0000256" key="1">
    <source>
        <dbReference type="SAM" id="MobiDB-lite"/>
    </source>
</evidence>
<keyword evidence="4" id="KW-1185">Reference proteome</keyword>
<dbReference type="EMBL" id="JAHWQX010000001">
    <property type="protein sequence ID" value="MBW3096346.1"/>
    <property type="molecule type" value="Genomic_DNA"/>
</dbReference>
<name>A0ABS6WK75_9HYPH</name>
<organism evidence="3 4">
    <name type="scientific">Pseudohoeflea coraliihabitans</name>
    <dbReference type="NCBI Taxonomy" id="2860393"/>
    <lineage>
        <taxon>Bacteria</taxon>
        <taxon>Pseudomonadati</taxon>
        <taxon>Pseudomonadota</taxon>
        <taxon>Alphaproteobacteria</taxon>
        <taxon>Hyphomicrobiales</taxon>
        <taxon>Rhizobiaceae</taxon>
        <taxon>Pseudohoeflea</taxon>
    </lineage>
</organism>
<protein>
    <submittedName>
        <fullName evidence="3">DNA-binding domain-containing protein</fullName>
    </submittedName>
</protein>
<proteinExistence type="predicted"/>
<dbReference type="Proteomes" id="UP001430804">
    <property type="component" value="Unassembled WGS sequence"/>
</dbReference>
<feature type="compositionally biased region" description="Basic and acidic residues" evidence="1">
    <location>
        <begin position="277"/>
        <end position="297"/>
    </location>
</feature>
<comment type="caution">
    <text evidence="3">The sequence shown here is derived from an EMBL/GenBank/DDBJ whole genome shotgun (WGS) entry which is preliminary data.</text>
</comment>
<keyword evidence="3" id="KW-0238">DNA-binding</keyword>
<dbReference type="GO" id="GO:0003677">
    <property type="term" value="F:DNA binding"/>
    <property type="evidence" value="ECO:0007669"/>
    <property type="project" value="UniProtKB-KW"/>
</dbReference>